<dbReference type="PRINTS" id="PR00738">
    <property type="entry name" value="GLHYDRLASE20"/>
</dbReference>
<sequence>MSVISTTVLVFALYGIFACFSTNGEVEKPVWTWECRESRCEKVPAGEGEAQSLAACRLSCDPWATLWPQPRGGLQRTPGRLVALSPYSVSVEAAGRDLQPAVRQLLQEAGRIFHRRVERKARVHSKQARADAGRGSLFVTLSVTDGHTRSYHTDTSEAYSLSISEVTPGRVNAAVTADTFFGARHALETLFQLTVYDDIKKQLLLLSDINLSDSPAFPHRAIALDTARSYFSVDSIKRTIDAMAANKLNTFHWHITDSHSFPFVSETFPKLSQYGAYSPEKVYTPDDIKSLVEYARVRGVRIIPEFDAPAHVGEGWQWVGDNATVCFKADPWSQYCVEPPCGQLNPTSEKMYRVLSGIYKDMLNVFDSDVFHMGGDEVNMNCWNTSEVITDWMDANGIPRTEEGLHELWDRFQSRAYSLLVEANGKKELPVILWTSTLTDVAHVDKYIDNKRYILQIWTRGTDLVIPELIKKGFRVIFSNYDALYFDCGFGAWIGSGNNWCSPYIGWQKVYDNNVWDLLSLFGIDVGEGSEARKLVLGSEAALWSEQADESALDGRLWPRAAALAERLWTDPKDDWKSAEHRFLIQRQRLVDEGIAADTIEPEWCLQNQGHCYA</sequence>
<keyword evidence="4 7" id="KW-0378">Hydrolase</keyword>
<accession>L0APJ7</accession>
<comment type="similarity">
    <text evidence="2 7">Belongs to the glycosyl hydrolase 20 family.</text>
</comment>
<evidence type="ECO:0000256" key="1">
    <source>
        <dbReference type="ARBA" id="ARBA00001231"/>
    </source>
</evidence>
<evidence type="ECO:0000256" key="5">
    <source>
        <dbReference type="ARBA" id="ARBA00023180"/>
    </source>
</evidence>
<evidence type="ECO:0000256" key="2">
    <source>
        <dbReference type="ARBA" id="ARBA00006285"/>
    </source>
</evidence>
<dbReference type="EC" id="3.2.1.52" evidence="7"/>
<feature type="chain" id="PRO_5003939736" description="Beta-hexosaminidase" evidence="9">
    <location>
        <begin position="19"/>
        <end position="614"/>
    </location>
</feature>
<feature type="active site" description="Proton donor" evidence="8">
    <location>
        <position position="377"/>
    </location>
</feature>
<dbReference type="PIRSF" id="PIRSF001093">
    <property type="entry name" value="B-hxosamndse_ab_euk"/>
    <property type="match status" value="1"/>
</dbReference>
<dbReference type="AlphaFoldDB" id="L0APJ7"/>
<dbReference type="FunFam" id="3.20.20.80:FF:000063">
    <property type="entry name" value="Beta-hexosaminidase"/>
    <property type="match status" value="1"/>
</dbReference>
<evidence type="ECO:0000256" key="4">
    <source>
        <dbReference type="ARBA" id="ARBA00022801"/>
    </source>
</evidence>
<dbReference type="SUPFAM" id="SSF51445">
    <property type="entry name" value="(Trans)glycosidases"/>
    <property type="match status" value="1"/>
</dbReference>
<feature type="domain" description="Beta-hexosaminidase eukaryotic type N-terminal" evidence="11">
    <location>
        <begin position="66"/>
        <end position="193"/>
    </location>
</feature>
<dbReference type="GO" id="GO:0030203">
    <property type="term" value="P:glycosaminoglycan metabolic process"/>
    <property type="evidence" value="ECO:0007669"/>
    <property type="project" value="TreeGrafter"/>
</dbReference>
<dbReference type="InterPro" id="IPR029019">
    <property type="entry name" value="HEX_eukaryotic_N"/>
</dbReference>
<protein>
    <recommendedName>
        <fullName evidence="7">Beta-hexosaminidase</fullName>
        <ecNumber evidence="7">3.2.1.52</ecNumber>
    </recommendedName>
</protein>
<dbReference type="EMBL" id="JX888720">
    <property type="protein sequence ID" value="AFZ76982.1"/>
    <property type="molecule type" value="mRNA"/>
</dbReference>
<feature type="domain" description="Glycoside hydrolase family 20 catalytic" evidence="10">
    <location>
        <begin position="217"/>
        <end position="571"/>
    </location>
</feature>
<dbReference type="Pfam" id="PF14845">
    <property type="entry name" value="Glycohydro_20b2"/>
    <property type="match status" value="1"/>
</dbReference>
<dbReference type="PANTHER" id="PTHR22600:SF26">
    <property type="entry name" value="BETA-N-ACETYLHEXOSAMINIDASE"/>
    <property type="match status" value="1"/>
</dbReference>
<evidence type="ECO:0000256" key="6">
    <source>
        <dbReference type="ARBA" id="ARBA00023295"/>
    </source>
</evidence>
<comment type="catalytic activity">
    <reaction evidence="1 7">
        <text>Hydrolysis of terminal non-reducing N-acetyl-D-hexosamine residues in N-acetyl-beta-D-hexosaminides.</text>
        <dbReference type="EC" id="3.2.1.52"/>
    </reaction>
</comment>
<reference evidence="12" key="1">
    <citation type="submission" date="2012-09" db="EMBL/GenBank/DDBJ databases">
        <title>RNA interference to reveal roles of beta-N-acetylglucosaminidase gene during molting process in Locusta migratoria.</title>
        <authorList>
            <person name="Rong S."/>
            <person name="Li D."/>
            <person name="Zhang J."/>
        </authorList>
    </citation>
    <scope>NUCLEOTIDE SEQUENCE</scope>
</reference>
<evidence type="ECO:0000259" key="10">
    <source>
        <dbReference type="Pfam" id="PF00728"/>
    </source>
</evidence>
<dbReference type="Pfam" id="PF00728">
    <property type="entry name" value="Glyco_hydro_20"/>
    <property type="match status" value="1"/>
</dbReference>
<feature type="signal peptide" evidence="9">
    <location>
        <begin position="1"/>
        <end position="18"/>
    </location>
</feature>
<evidence type="ECO:0000256" key="7">
    <source>
        <dbReference type="PIRNR" id="PIRNR001093"/>
    </source>
</evidence>
<evidence type="ECO:0000256" key="8">
    <source>
        <dbReference type="PIRSR" id="PIRSR001093-1"/>
    </source>
</evidence>
<evidence type="ECO:0000313" key="12">
    <source>
        <dbReference type="EMBL" id="AFZ76982.1"/>
    </source>
</evidence>
<organism evidence="12">
    <name type="scientific">Locusta migratoria</name>
    <name type="common">Migratory locust</name>
    <dbReference type="NCBI Taxonomy" id="7004"/>
    <lineage>
        <taxon>Eukaryota</taxon>
        <taxon>Metazoa</taxon>
        <taxon>Ecdysozoa</taxon>
        <taxon>Arthropoda</taxon>
        <taxon>Hexapoda</taxon>
        <taxon>Insecta</taxon>
        <taxon>Pterygota</taxon>
        <taxon>Neoptera</taxon>
        <taxon>Polyneoptera</taxon>
        <taxon>Orthoptera</taxon>
        <taxon>Caelifera</taxon>
        <taxon>Acrididea</taxon>
        <taxon>Acridomorpha</taxon>
        <taxon>Acridoidea</taxon>
        <taxon>Acrididae</taxon>
        <taxon>Oedipodinae</taxon>
        <taxon>Locusta</taxon>
    </lineage>
</organism>
<dbReference type="GO" id="GO:0005886">
    <property type="term" value="C:plasma membrane"/>
    <property type="evidence" value="ECO:0007669"/>
    <property type="project" value="TreeGrafter"/>
</dbReference>
<dbReference type="SMR" id="L0APJ7"/>
<gene>
    <name evidence="12" type="primary">NAG1</name>
</gene>
<dbReference type="Gene3D" id="3.30.379.10">
    <property type="entry name" value="Chitobiase/beta-hexosaminidase domain 2-like"/>
    <property type="match status" value="1"/>
</dbReference>
<keyword evidence="5" id="KW-0325">Glycoprotein</keyword>
<dbReference type="InterPro" id="IPR025705">
    <property type="entry name" value="Beta_hexosaminidase_sua/sub"/>
</dbReference>
<dbReference type="PANTHER" id="PTHR22600">
    <property type="entry name" value="BETA-HEXOSAMINIDASE"/>
    <property type="match status" value="1"/>
</dbReference>
<evidence type="ECO:0000259" key="11">
    <source>
        <dbReference type="Pfam" id="PF14845"/>
    </source>
</evidence>
<dbReference type="InterPro" id="IPR017853">
    <property type="entry name" value="GH"/>
</dbReference>
<dbReference type="SUPFAM" id="SSF55545">
    <property type="entry name" value="beta-N-acetylhexosaminidase-like domain"/>
    <property type="match status" value="1"/>
</dbReference>
<keyword evidence="3 9" id="KW-0732">Signal</keyword>
<dbReference type="InterPro" id="IPR015883">
    <property type="entry name" value="Glyco_hydro_20_cat"/>
</dbReference>
<dbReference type="GO" id="GO:0005975">
    <property type="term" value="P:carbohydrate metabolic process"/>
    <property type="evidence" value="ECO:0007669"/>
    <property type="project" value="InterPro"/>
</dbReference>
<dbReference type="GO" id="GO:0016231">
    <property type="term" value="F:beta-N-acetylglucosaminidase activity"/>
    <property type="evidence" value="ECO:0007669"/>
    <property type="project" value="TreeGrafter"/>
</dbReference>
<dbReference type="Gene3D" id="3.20.20.80">
    <property type="entry name" value="Glycosidases"/>
    <property type="match status" value="1"/>
</dbReference>
<dbReference type="InterPro" id="IPR029018">
    <property type="entry name" value="Hex-like_dom2"/>
</dbReference>
<evidence type="ECO:0000256" key="3">
    <source>
        <dbReference type="ARBA" id="ARBA00022729"/>
    </source>
</evidence>
<keyword evidence="6 7" id="KW-0326">Glycosidase</keyword>
<name>L0APJ7_LOCMI</name>
<proteinExistence type="evidence at transcript level"/>
<evidence type="ECO:0000256" key="9">
    <source>
        <dbReference type="SAM" id="SignalP"/>
    </source>
</evidence>
<dbReference type="CDD" id="cd06562">
    <property type="entry name" value="GH20_HexA_HexB-like"/>
    <property type="match status" value="1"/>
</dbReference>